<dbReference type="InterPro" id="IPR010497">
    <property type="entry name" value="Epoxide_hydro_N"/>
</dbReference>
<evidence type="ECO:0000256" key="2">
    <source>
        <dbReference type="ARBA" id="ARBA00022797"/>
    </source>
</evidence>
<evidence type="ECO:0000256" key="1">
    <source>
        <dbReference type="ARBA" id="ARBA00010088"/>
    </source>
</evidence>
<gene>
    <name evidence="6" type="ORF">BJF91_10590</name>
    <name evidence="5" type="ORF">GGQ71_002414</name>
</gene>
<evidence type="ECO:0000259" key="4">
    <source>
        <dbReference type="Pfam" id="PF06441"/>
    </source>
</evidence>
<comment type="caution">
    <text evidence="6">The sequence shown here is derived from an EMBL/GenBank/DDBJ whole genome shotgun (WGS) entry which is preliminary data.</text>
</comment>
<keyword evidence="2" id="KW-0058">Aromatic hydrocarbons catabolism</keyword>
<dbReference type="SUPFAM" id="SSF53474">
    <property type="entry name" value="alpha/beta-Hydrolases"/>
    <property type="match status" value="1"/>
</dbReference>
<dbReference type="AlphaFoldDB" id="A0A1Q8ZYE8"/>
<reference evidence="6 7" key="1">
    <citation type="submission" date="2016-09" db="EMBL/GenBank/DDBJ databases">
        <title>Rhizobium oryziradicis sp. nov., isolated from the root of rice.</title>
        <authorList>
            <person name="Zhao J."/>
            <person name="Zhang X."/>
        </authorList>
    </citation>
    <scope>NUCLEOTIDE SEQUENCE [LARGE SCALE GENOMIC DNA]</scope>
    <source>
        <strain evidence="6 7">14971</strain>
    </source>
</reference>
<sequence length="83" mass="9925">MCVYDEQRRHITDTRWPDKETVGDISQGSQLERVQKLVRYWGTHYDWRKVEQELNALPEFITTIDGVDTQFIHVRPARAMLHL</sequence>
<organism evidence="6 7">
    <name type="scientific">Allorhizobium taibaishanense</name>
    <dbReference type="NCBI Taxonomy" id="887144"/>
    <lineage>
        <taxon>Bacteria</taxon>
        <taxon>Pseudomonadati</taxon>
        <taxon>Pseudomonadota</taxon>
        <taxon>Alphaproteobacteria</taxon>
        <taxon>Hyphomicrobiales</taxon>
        <taxon>Rhizobiaceae</taxon>
        <taxon>Rhizobium/Agrobacterium group</taxon>
        <taxon>Allorhizobium</taxon>
    </lineage>
</organism>
<dbReference type="GO" id="GO:0004301">
    <property type="term" value="F:epoxide hydrolase activity"/>
    <property type="evidence" value="ECO:0007669"/>
    <property type="project" value="TreeGrafter"/>
</dbReference>
<feature type="domain" description="Epoxide hydrolase N-terminal" evidence="4">
    <location>
        <begin position="5"/>
        <end position="77"/>
    </location>
</feature>
<dbReference type="PANTHER" id="PTHR21661">
    <property type="entry name" value="EPOXIDE HYDROLASE 1-RELATED"/>
    <property type="match status" value="1"/>
</dbReference>
<dbReference type="Proteomes" id="UP000185598">
    <property type="component" value="Unassembled WGS sequence"/>
</dbReference>
<evidence type="ECO:0000313" key="8">
    <source>
        <dbReference type="Proteomes" id="UP000544107"/>
    </source>
</evidence>
<dbReference type="InterPro" id="IPR029058">
    <property type="entry name" value="AB_hydrolase_fold"/>
</dbReference>
<dbReference type="EMBL" id="MKIN01000028">
    <property type="protein sequence ID" value="OLP47134.1"/>
    <property type="molecule type" value="Genomic_DNA"/>
</dbReference>
<comment type="similarity">
    <text evidence="1">Belongs to the peptidase S33 family.</text>
</comment>
<protein>
    <recommendedName>
        <fullName evidence="4">Epoxide hydrolase N-terminal domain-containing protein</fullName>
    </recommendedName>
</protein>
<reference evidence="5 8" key="2">
    <citation type="submission" date="2020-08" db="EMBL/GenBank/DDBJ databases">
        <title>Genomic Encyclopedia of Type Strains, Phase IV (KMG-IV): sequencing the most valuable type-strain genomes for metagenomic binning, comparative biology and taxonomic classification.</title>
        <authorList>
            <person name="Goeker M."/>
        </authorList>
    </citation>
    <scope>NUCLEOTIDE SEQUENCE [LARGE SCALE GENOMIC DNA]</scope>
    <source>
        <strain evidence="5 8">DSM 100021</strain>
    </source>
</reference>
<dbReference type="PANTHER" id="PTHR21661:SF35">
    <property type="entry name" value="EPOXIDE HYDROLASE"/>
    <property type="match status" value="1"/>
</dbReference>
<dbReference type="Proteomes" id="UP000544107">
    <property type="component" value="Unassembled WGS sequence"/>
</dbReference>
<dbReference type="Gene3D" id="3.40.50.1820">
    <property type="entry name" value="alpha/beta hydrolase"/>
    <property type="match status" value="1"/>
</dbReference>
<proteinExistence type="inferred from homology"/>
<keyword evidence="3" id="KW-0378">Hydrolase</keyword>
<dbReference type="GO" id="GO:0097176">
    <property type="term" value="P:epoxide metabolic process"/>
    <property type="evidence" value="ECO:0007669"/>
    <property type="project" value="TreeGrafter"/>
</dbReference>
<keyword evidence="7" id="KW-1185">Reference proteome</keyword>
<dbReference type="EMBL" id="JACIED010000003">
    <property type="protein sequence ID" value="MBB4008134.1"/>
    <property type="molecule type" value="Genomic_DNA"/>
</dbReference>
<evidence type="ECO:0000313" key="7">
    <source>
        <dbReference type="Proteomes" id="UP000185598"/>
    </source>
</evidence>
<name>A0A1Q8ZYE8_9HYPH</name>
<accession>A0A1Q8ZYE8</accession>
<evidence type="ECO:0000313" key="5">
    <source>
        <dbReference type="EMBL" id="MBB4008134.1"/>
    </source>
</evidence>
<evidence type="ECO:0000256" key="3">
    <source>
        <dbReference type="ARBA" id="ARBA00022801"/>
    </source>
</evidence>
<dbReference type="STRING" id="887144.BJF91_10590"/>
<dbReference type="Pfam" id="PF06441">
    <property type="entry name" value="EHN"/>
    <property type="match status" value="1"/>
</dbReference>
<evidence type="ECO:0000313" key="6">
    <source>
        <dbReference type="EMBL" id="OLP47134.1"/>
    </source>
</evidence>